<feature type="transmembrane region" description="Helical" evidence="9">
    <location>
        <begin position="31"/>
        <end position="54"/>
    </location>
</feature>
<evidence type="ECO:0000256" key="5">
    <source>
        <dbReference type="ARBA" id="ARBA00022989"/>
    </source>
</evidence>
<dbReference type="NCBIfam" id="TIGR02140">
    <property type="entry name" value="permease_CysW"/>
    <property type="match status" value="1"/>
</dbReference>
<evidence type="ECO:0000256" key="6">
    <source>
        <dbReference type="ARBA" id="ARBA00023032"/>
    </source>
</evidence>
<dbReference type="InterPro" id="IPR005667">
    <property type="entry name" value="Sulph_transpt2"/>
</dbReference>
<dbReference type="EMBL" id="JAUSUK010000002">
    <property type="protein sequence ID" value="MDQ0326543.1"/>
    <property type="molecule type" value="Genomic_DNA"/>
</dbReference>
<dbReference type="SUPFAM" id="SSF161098">
    <property type="entry name" value="MetI-like"/>
    <property type="match status" value="1"/>
</dbReference>
<dbReference type="CDD" id="cd06261">
    <property type="entry name" value="TM_PBP2"/>
    <property type="match status" value="1"/>
</dbReference>
<evidence type="ECO:0000256" key="2">
    <source>
        <dbReference type="ARBA" id="ARBA00011779"/>
    </source>
</evidence>
<dbReference type="InterPro" id="IPR011866">
    <property type="entry name" value="CysW_permease"/>
</dbReference>
<evidence type="ECO:0000313" key="12">
    <source>
        <dbReference type="Proteomes" id="UP001230253"/>
    </source>
</evidence>
<dbReference type="InterPro" id="IPR000515">
    <property type="entry name" value="MetI-like"/>
</dbReference>
<evidence type="ECO:0000256" key="1">
    <source>
        <dbReference type="ARBA" id="ARBA00004651"/>
    </source>
</evidence>
<proteinExistence type="predicted"/>
<keyword evidence="6" id="KW-0764">Sulfate transport</keyword>
<feature type="transmembrane region" description="Helical" evidence="9">
    <location>
        <begin position="257"/>
        <end position="279"/>
    </location>
</feature>
<dbReference type="PANTHER" id="PTHR30406">
    <property type="entry name" value="SULFATE TRANSPORT SYSTEM PERMEASE PROTEIN"/>
    <property type="match status" value="1"/>
</dbReference>
<feature type="domain" description="ABC transmembrane type-1" evidence="10">
    <location>
        <begin position="77"/>
        <end position="278"/>
    </location>
</feature>
<dbReference type="Gene3D" id="1.10.3720.10">
    <property type="entry name" value="MetI-like"/>
    <property type="match status" value="1"/>
</dbReference>
<feature type="transmembrane region" description="Helical" evidence="9">
    <location>
        <begin position="153"/>
        <end position="172"/>
    </location>
</feature>
<dbReference type="NCBIfam" id="TIGR00969">
    <property type="entry name" value="3a0106s02"/>
    <property type="match status" value="1"/>
</dbReference>
<gene>
    <name evidence="11" type="ORF">J2R99_002412</name>
</gene>
<sequence length="297" mass="31296">MAAEVSRGALQTPKPVRAGRSATTEAPAVRAALVGLVFAFLGFFLVMPLVAVFVEALRGGISTYLAAIVEPDALAAIRLTLLVAAIAVPANMVFGVAAAWAVAKFEFKGKSLLVTLIDLPFSVSPVISGLVYVLLFGAQGYLGPWLDAHGVEIIFAVPGIVLATVFVTFPFVARELIPLMQEQGSGDEEAALSLGASGFTTFLLVTLPNVKWALLYGVLLCNARAMGEFGAVSVVSGHIRGLTNTMPLHVEILYNEYSFAAAFAVASLLALLALFTLALKTFLEWRFAGAIAAERAH</sequence>
<evidence type="ECO:0000256" key="7">
    <source>
        <dbReference type="ARBA" id="ARBA00023136"/>
    </source>
</evidence>
<accession>A0ABU0C8P9</accession>
<keyword evidence="3" id="KW-0813">Transport</keyword>
<dbReference type="RefSeq" id="WP_307154711.1">
    <property type="nucleotide sequence ID" value="NZ_JAUSUK010000002.1"/>
</dbReference>
<dbReference type="InterPro" id="IPR035906">
    <property type="entry name" value="MetI-like_sf"/>
</dbReference>
<dbReference type="Proteomes" id="UP001230253">
    <property type="component" value="Unassembled WGS sequence"/>
</dbReference>
<feature type="transmembrane region" description="Helical" evidence="9">
    <location>
        <begin position="112"/>
        <end position="133"/>
    </location>
</feature>
<comment type="subunit">
    <text evidence="2">The complex is composed of two ATP-binding proteins (CysA), two transmembrane proteins (CysT and CysW) and a solute-binding protein (CysP).</text>
</comment>
<comment type="caution">
    <text evidence="11">The sequence shown here is derived from an EMBL/GenBank/DDBJ whole genome shotgun (WGS) entry which is preliminary data.</text>
</comment>
<feature type="transmembrane region" description="Helical" evidence="9">
    <location>
        <begin position="74"/>
        <end position="100"/>
    </location>
</feature>
<evidence type="ECO:0000256" key="8">
    <source>
        <dbReference type="ARBA" id="ARBA00025323"/>
    </source>
</evidence>
<evidence type="ECO:0000256" key="3">
    <source>
        <dbReference type="ARBA" id="ARBA00022448"/>
    </source>
</evidence>
<protein>
    <submittedName>
        <fullName evidence="11">Sulfate transport system permease protein</fullName>
    </submittedName>
</protein>
<keyword evidence="7 9" id="KW-0472">Membrane</keyword>
<organism evidence="11 12">
    <name type="scientific">Rhodopseudomonas julia</name>
    <dbReference type="NCBI Taxonomy" id="200617"/>
    <lineage>
        <taxon>Bacteria</taxon>
        <taxon>Pseudomonadati</taxon>
        <taxon>Pseudomonadota</taxon>
        <taxon>Alphaproteobacteria</taxon>
        <taxon>Hyphomicrobiales</taxon>
        <taxon>Nitrobacteraceae</taxon>
        <taxon>Rhodopseudomonas</taxon>
    </lineage>
</organism>
<evidence type="ECO:0000256" key="4">
    <source>
        <dbReference type="ARBA" id="ARBA00022692"/>
    </source>
</evidence>
<comment type="function">
    <text evidence="8">Part of the ABC transporter complex CysAWTP (TC 3.A.1.6.1) involved in sulfate/thiosulfate import. Probably responsible for the translocation of the substrate across the membrane.</text>
</comment>
<comment type="subcellular location">
    <subcellularLocation>
        <location evidence="1">Cell membrane</location>
        <topology evidence="1">Multi-pass membrane protein</topology>
    </subcellularLocation>
</comment>
<reference evidence="11 12" key="1">
    <citation type="submission" date="2023-07" db="EMBL/GenBank/DDBJ databases">
        <title>Genomic Encyclopedia of Type Strains, Phase IV (KMG-IV): sequencing the most valuable type-strain genomes for metagenomic binning, comparative biology and taxonomic classification.</title>
        <authorList>
            <person name="Goeker M."/>
        </authorList>
    </citation>
    <scope>NUCLEOTIDE SEQUENCE [LARGE SCALE GENOMIC DNA]</scope>
    <source>
        <strain evidence="11 12">DSM 11549</strain>
    </source>
</reference>
<dbReference type="Pfam" id="PF00528">
    <property type="entry name" value="BPD_transp_1"/>
    <property type="match status" value="1"/>
</dbReference>
<keyword evidence="4 9" id="KW-0812">Transmembrane</keyword>
<dbReference type="PANTHER" id="PTHR30406:SF1">
    <property type="entry name" value="SULFATE TRANSPORT SYSTEM PERMEASE PROTEIN CYSW"/>
    <property type="match status" value="1"/>
</dbReference>
<evidence type="ECO:0000313" key="11">
    <source>
        <dbReference type="EMBL" id="MDQ0326543.1"/>
    </source>
</evidence>
<evidence type="ECO:0000256" key="9">
    <source>
        <dbReference type="SAM" id="Phobius"/>
    </source>
</evidence>
<keyword evidence="5 9" id="KW-1133">Transmembrane helix</keyword>
<name>A0ABU0C8P9_9BRAD</name>
<feature type="transmembrane region" description="Helical" evidence="9">
    <location>
        <begin position="192"/>
        <end position="210"/>
    </location>
</feature>
<evidence type="ECO:0000259" key="10">
    <source>
        <dbReference type="PROSITE" id="PS50928"/>
    </source>
</evidence>
<keyword evidence="12" id="KW-1185">Reference proteome</keyword>
<dbReference type="PROSITE" id="PS50928">
    <property type="entry name" value="ABC_TM1"/>
    <property type="match status" value="1"/>
</dbReference>